<evidence type="ECO:0000256" key="1">
    <source>
        <dbReference type="SAM" id="MobiDB-lite"/>
    </source>
</evidence>
<gene>
    <name evidence="2" type="ORF">SLS62_006176</name>
</gene>
<dbReference type="Proteomes" id="UP001320420">
    <property type="component" value="Unassembled WGS sequence"/>
</dbReference>
<sequence length="127" mass="13879">MSFALGWASREVLVATIVVCSPTIKPLVSEYKRNLSDRYTSGTWNSRGASNHGMSKLTGASNNHDDLTSSQKRGQTYKMTVMGRNHTSSESQDHINAIPEADDNSTNSNSRAGNGIVVKTEFEVSRQ</sequence>
<dbReference type="EMBL" id="JAKJXP020000044">
    <property type="protein sequence ID" value="KAK7751875.1"/>
    <property type="molecule type" value="Genomic_DNA"/>
</dbReference>
<evidence type="ECO:0000313" key="2">
    <source>
        <dbReference type="EMBL" id="KAK7751875.1"/>
    </source>
</evidence>
<reference evidence="2 3" key="1">
    <citation type="submission" date="2024-02" db="EMBL/GenBank/DDBJ databases">
        <title>De novo assembly and annotation of 12 fungi associated with fruit tree decline syndrome in Ontario, Canada.</title>
        <authorList>
            <person name="Sulman M."/>
            <person name="Ellouze W."/>
            <person name="Ilyukhin E."/>
        </authorList>
    </citation>
    <scope>NUCLEOTIDE SEQUENCE [LARGE SCALE GENOMIC DNA]</scope>
    <source>
        <strain evidence="2 3">M11/M66-122</strain>
    </source>
</reference>
<comment type="caution">
    <text evidence="2">The sequence shown here is derived from an EMBL/GenBank/DDBJ whole genome shotgun (WGS) entry which is preliminary data.</text>
</comment>
<name>A0AAN9UNJ4_9PEZI</name>
<dbReference type="AlphaFoldDB" id="A0AAN9UNJ4"/>
<organism evidence="2 3">
    <name type="scientific">Diatrype stigma</name>
    <dbReference type="NCBI Taxonomy" id="117547"/>
    <lineage>
        <taxon>Eukaryota</taxon>
        <taxon>Fungi</taxon>
        <taxon>Dikarya</taxon>
        <taxon>Ascomycota</taxon>
        <taxon>Pezizomycotina</taxon>
        <taxon>Sordariomycetes</taxon>
        <taxon>Xylariomycetidae</taxon>
        <taxon>Xylariales</taxon>
        <taxon>Diatrypaceae</taxon>
        <taxon>Diatrype</taxon>
    </lineage>
</organism>
<protein>
    <submittedName>
        <fullName evidence="2">Uncharacterized protein</fullName>
    </submittedName>
</protein>
<evidence type="ECO:0000313" key="3">
    <source>
        <dbReference type="Proteomes" id="UP001320420"/>
    </source>
</evidence>
<accession>A0AAN9UNJ4</accession>
<proteinExistence type="predicted"/>
<keyword evidence="3" id="KW-1185">Reference proteome</keyword>
<feature type="compositionally biased region" description="Polar residues" evidence="1">
    <location>
        <begin position="39"/>
        <end position="78"/>
    </location>
</feature>
<feature type="region of interest" description="Disordered" evidence="1">
    <location>
        <begin position="39"/>
        <end position="115"/>
    </location>
</feature>